<name>A0A5A9ZVY5_9RHOB</name>
<dbReference type="SUPFAM" id="SSF47384">
    <property type="entry name" value="Homodimeric domain of signal transducing histidine kinase"/>
    <property type="match status" value="1"/>
</dbReference>
<evidence type="ECO:0000256" key="7">
    <source>
        <dbReference type="ARBA" id="ARBA00022679"/>
    </source>
</evidence>
<dbReference type="Gene3D" id="1.10.287.130">
    <property type="match status" value="1"/>
</dbReference>
<dbReference type="EMBL" id="VINQ01000001">
    <property type="protein sequence ID" value="KAA0921211.1"/>
    <property type="molecule type" value="Genomic_DNA"/>
</dbReference>
<keyword evidence="10 19" id="KW-0418">Kinase</keyword>
<evidence type="ECO:0000256" key="14">
    <source>
        <dbReference type="ARBA" id="ARBA00023136"/>
    </source>
</evidence>
<keyword evidence="8 17" id="KW-0812">Transmembrane</keyword>
<dbReference type="InterPro" id="IPR005467">
    <property type="entry name" value="His_kinase_dom"/>
</dbReference>
<dbReference type="GO" id="GO:0000155">
    <property type="term" value="F:phosphorelay sensor kinase activity"/>
    <property type="evidence" value="ECO:0007669"/>
    <property type="project" value="InterPro"/>
</dbReference>
<evidence type="ECO:0000256" key="2">
    <source>
        <dbReference type="ARBA" id="ARBA00004429"/>
    </source>
</evidence>
<evidence type="ECO:0000313" key="20">
    <source>
        <dbReference type="Proteomes" id="UP000325291"/>
    </source>
</evidence>
<dbReference type="CDD" id="cd00082">
    <property type="entry name" value="HisKA"/>
    <property type="match status" value="1"/>
</dbReference>
<dbReference type="GO" id="GO:0005886">
    <property type="term" value="C:plasma membrane"/>
    <property type="evidence" value="ECO:0007669"/>
    <property type="project" value="UniProtKB-SubCell"/>
</dbReference>
<comment type="subcellular location">
    <subcellularLocation>
        <location evidence="2">Cell inner membrane</location>
        <topology evidence="2">Multi-pass membrane protein</topology>
    </subcellularLocation>
</comment>
<dbReference type="GO" id="GO:0005524">
    <property type="term" value="F:ATP binding"/>
    <property type="evidence" value="ECO:0007669"/>
    <property type="project" value="UniProtKB-KW"/>
</dbReference>
<evidence type="ECO:0000256" key="1">
    <source>
        <dbReference type="ARBA" id="ARBA00000085"/>
    </source>
</evidence>
<dbReference type="InterPro" id="IPR036890">
    <property type="entry name" value="HATPase_C_sf"/>
</dbReference>
<dbReference type="PIRSF" id="PIRSF036431">
    <property type="entry name" value="STHK_DctB"/>
    <property type="match status" value="1"/>
</dbReference>
<sequence length="562" mass="60867">MERGMTGRALAALGFLAVVAGMSAGVYHYALSQALEQVARRGQADLALAADRLTSQLQRYQEMAVLMAPHPVLGAGDRAAAEALLLSASDKTAALNLIHLDNAGRVLAQADAAWPEQHLRAPWVERAGHGALGWGLGLYGAEERRAYFYAAPRFGDDGRIEGALVVVVDLDKLEREWRGSRPAVLFTDAEGRVFVTNRSELLFWRREAGRPGLAPPEGEAPRFSSRERGGLEFWQVDWGPYIPGEILHLERDLPVIGLTAEALIDVAPARRLAGLQMAVFAALWLAFGALLFLAMERRRTLAQANRLLEARVEARTGELRRAQADLVQAGKLSALGQMSAGISHELNQPLMAIQQFAENGAAFLERGRSDVAVENLGRISALAARAARIIRNLRAFARNESEPMGRVDLVQVVAQAVELTETRLATEGVELTWTRPPDPIAVRGGEVRLGQVFVNLINNAADAMADQTEPRRIMVAIEDGPRPRVAVRDTGPGIADPERMFEPFYSTKEVGSGEGMGLGLSISYGLVQSFGGDITGKNAAEGRGAVFTVELDHWSEQKEAAA</sequence>
<accession>A0A5A9ZVY5</accession>
<keyword evidence="6" id="KW-0597">Phosphoprotein</keyword>
<keyword evidence="13" id="KW-0902">Two-component regulatory system</keyword>
<dbReference type="SMART" id="SM00387">
    <property type="entry name" value="HATPase_c"/>
    <property type="match status" value="1"/>
</dbReference>
<reference evidence="19 20" key="1">
    <citation type="submission" date="2019-07" db="EMBL/GenBank/DDBJ databases">
        <title>Aquicoccus porphyridii gen. nov., sp. nov., isolated from a small marine red alga, Porphyridium marinum.</title>
        <authorList>
            <person name="Liu L."/>
        </authorList>
    </citation>
    <scope>NUCLEOTIDE SEQUENCE [LARGE SCALE GENOMIC DNA]</scope>
    <source>
        <strain evidence="19 20">L1 8-17</strain>
    </source>
</reference>
<dbReference type="InterPro" id="IPR017055">
    <property type="entry name" value="Sig_transdc_His_kinase_DctB"/>
</dbReference>
<keyword evidence="7" id="KW-0808">Transferase</keyword>
<comment type="catalytic activity">
    <reaction evidence="1">
        <text>ATP + protein L-histidine = ADP + protein N-phospho-L-histidine.</text>
        <dbReference type="EC" id="2.7.13.3"/>
    </reaction>
</comment>
<proteinExistence type="predicted"/>
<comment type="caution">
    <text evidence="19">The sequence shown here is derived from an EMBL/GenBank/DDBJ whole genome shotgun (WGS) entry which is preliminary data.</text>
</comment>
<dbReference type="PROSITE" id="PS50109">
    <property type="entry name" value="HIS_KIN"/>
    <property type="match status" value="1"/>
</dbReference>
<dbReference type="Proteomes" id="UP000325291">
    <property type="component" value="Unassembled WGS sequence"/>
</dbReference>
<dbReference type="SUPFAM" id="SSF55874">
    <property type="entry name" value="ATPase domain of HSP90 chaperone/DNA topoisomerase II/histidine kinase"/>
    <property type="match status" value="1"/>
</dbReference>
<evidence type="ECO:0000256" key="15">
    <source>
        <dbReference type="ARBA" id="ARBA00059004"/>
    </source>
</evidence>
<evidence type="ECO:0000256" key="16">
    <source>
        <dbReference type="ARBA" id="ARBA00073143"/>
    </source>
</evidence>
<protein>
    <recommendedName>
        <fullName evidence="16">C4-dicarboxylate transport sensor protein DctB</fullName>
        <ecNumber evidence="3">2.7.13.3</ecNumber>
    </recommendedName>
</protein>
<keyword evidence="11" id="KW-0067">ATP-binding</keyword>
<evidence type="ECO:0000256" key="3">
    <source>
        <dbReference type="ARBA" id="ARBA00012438"/>
    </source>
</evidence>
<keyword evidence="20" id="KW-1185">Reference proteome</keyword>
<organism evidence="19 20">
    <name type="scientific">Aquicoccus porphyridii</name>
    <dbReference type="NCBI Taxonomy" id="1852029"/>
    <lineage>
        <taxon>Bacteria</taxon>
        <taxon>Pseudomonadati</taxon>
        <taxon>Pseudomonadota</taxon>
        <taxon>Alphaproteobacteria</taxon>
        <taxon>Rhodobacterales</taxon>
        <taxon>Paracoccaceae</taxon>
        <taxon>Aquicoccus</taxon>
    </lineage>
</organism>
<dbReference type="InterPro" id="IPR003594">
    <property type="entry name" value="HATPase_dom"/>
</dbReference>
<dbReference type="Gene3D" id="3.30.565.10">
    <property type="entry name" value="Histidine kinase-like ATPase, C-terminal domain"/>
    <property type="match status" value="1"/>
</dbReference>
<dbReference type="EC" id="2.7.13.3" evidence="3"/>
<evidence type="ECO:0000256" key="10">
    <source>
        <dbReference type="ARBA" id="ARBA00022777"/>
    </source>
</evidence>
<dbReference type="PRINTS" id="PR00344">
    <property type="entry name" value="BCTRLSENSOR"/>
</dbReference>
<dbReference type="FunFam" id="1.10.287.130:FF:000049">
    <property type="entry name" value="C4-dicarboxylate transport sensor protein DctB"/>
    <property type="match status" value="1"/>
</dbReference>
<keyword evidence="5" id="KW-0997">Cell inner membrane</keyword>
<keyword evidence="9" id="KW-0547">Nucleotide-binding</keyword>
<dbReference type="Pfam" id="PF02518">
    <property type="entry name" value="HATPase_c"/>
    <property type="match status" value="1"/>
</dbReference>
<feature type="transmembrane region" description="Helical" evidence="17">
    <location>
        <begin position="273"/>
        <end position="294"/>
    </location>
</feature>
<dbReference type="InterPro" id="IPR004358">
    <property type="entry name" value="Sig_transdc_His_kin-like_C"/>
</dbReference>
<evidence type="ECO:0000256" key="13">
    <source>
        <dbReference type="ARBA" id="ARBA00023012"/>
    </source>
</evidence>
<dbReference type="SMART" id="SM00388">
    <property type="entry name" value="HisKA"/>
    <property type="match status" value="1"/>
</dbReference>
<evidence type="ECO:0000256" key="17">
    <source>
        <dbReference type="SAM" id="Phobius"/>
    </source>
</evidence>
<dbReference type="AlphaFoldDB" id="A0A5A9ZVY5"/>
<gene>
    <name evidence="19" type="ORF">FLO80_03010</name>
</gene>
<dbReference type="InterPro" id="IPR036097">
    <property type="entry name" value="HisK_dim/P_sf"/>
</dbReference>
<evidence type="ECO:0000256" key="5">
    <source>
        <dbReference type="ARBA" id="ARBA00022519"/>
    </source>
</evidence>
<keyword evidence="4" id="KW-1003">Cell membrane</keyword>
<dbReference type="PANTHER" id="PTHR43065">
    <property type="entry name" value="SENSOR HISTIDINE KINASE"/>
    <property type="match status" value="1"/>
</dbReference>
<evidence type="ECO:0000256" key="12">
    <source>
        <dbReference type="ARBA" id="ARBA00022989"/>
    </source>
</evidence>
<keyword evidence="12 17" id="KW-1133">Transmembrane helix</keyword>
<dbReference type="PANTHER" id="PTHR43065:SF46">
    <property type="entry name" value="C4-DICARBOXYLATE TRANSPORT SENSOR PROTEIN DCTB"/>
    <property type="match status" value="1"/>
</dbReference>
<evidence type="ECO:0000256" key="8">
    <source>
        <dbReference type="ARBA" id="ARBA00022692"/>
    </source>
</evidence>
<evidence type="ECO:0000256" key="11">
    <source>
        <dbReference type="ARBA" id="ARBA00022840"/>
    </source>
</evidence>
<evidence type="ECO:0000256" key="4">
    <source>
        <dbReference type="ARBA" id="ARBA00022475"/>
    </source>
</evidence>
<feature type="domain" description="Histidine kinase" evidence="18">
    <location>
        <begin position="341"/>
        <end position="555"/>
    </location>
</feature>
<evidence type="ECO:0000259" key="18">
    <source>
        <dbReference type="PROSITE" id="PS50109"/>
    </source>
</evidence>
<comment type="function">
    <text evidence="15">Member of the two-component regulatory system DctB/DctD involved in the transport of C4-dicarboxylates. DctB functions as a membrane-associated protein kinase that phosphorylates DctD in response to environmental signals.</text>
</comment>
<evidence type="ECO:0000256" key="9">
    <source>
        <dbReference type="ARBA" id="ARBA00022741"/>
    </source>
</evidence>
<evidence type="ECO:0000313" key="19">
    <source>
        <dbReference type="EMBL" id="KAA0921211.1"/>
    </source>
</evidence>
<dbReference type="InterPro" id="IPR003661">
    <property type="entry name" value="HisK_dim/P_dom"/>
</dbReference>
<dbReference type="Pfam" id="PF00512">
    <property type="entry name" value="HisKA"/>
    <property type="match status" value="1"/>
</dbReference>
<evidence type="ECO:0000256" key="6">
    <source>
        <dbReference type="ARBA" id="ARBA00022553"/>
    </source>
</evidence>
<keyword evidence="14 17" id="KW-0472">Membrane</keyword>